<dbReference type="PANTHER" id="PTHR41534:SF2">
    <property type="entry name" value="3-PHENYLPROPIONATE_CINNAMIC ACID DIOXYGENASE SUBUNIT BETA"/>
    <property type="match status" value="1"/>
</dbReference>
<dbReference type="EMBL" id="QWJJ01000008">
    <property type="protein sequence ID" value="RII38814.1"/>
    <property type="molecule type" value="Genomic_DNA"/>
</dbReference>
<gene>
    <name evidence="3" type="ORF">DL237_10965</name>
</gene>
<evidence type="ECO:0000313" key="4">
    <source>
        <dbReference type="Proteomes" id="UP000265848"/>
    </source>
</evidence>
<keyword evidence="3" id="KW-0223">Dioxygenase</keyword>
<name>A0A399J0P1_9RHOB</name>
<dbReference type="Proteomes" id="UP000265848">
    <property type="component" value="Unassembled WGS sequence"/>
</dbReference>
<dbReference type="GO" id="GO:0019380">
    <property type="term" value="P:3-phenylpropionate catabolic process"/>
    <property type="evidence" value="ECO:0007669"/>
    <property type="project" value="TreeGrafter"/>
</dbReference>
<keyword evidence="2" id="KW-0560">Oxidoreductase</keyword>
<dbReference type="RefSeq" id="WP_119399161.1">
    <property type="nucleotide sequence ID" value="NZ_QWJJ01000008.1"/>
</dbReference>
<evidence type="ECO:0000256" key="1">
    <source>
        <dbReference type="ARBA" id="ARBA00009570"/>
    </source>
</evidence>
<proteinExistence type="inferred from homology"/>
<evidence type="ECO:0000256" key="2">
    <source>
        <dbReference type="ARBA" id="ARBA00023002"/>
    </source>
</evidence>
<dbReference type="Gene3D" id="3.10.450.50">
    <property type="match status" value="1"/>
</dbReference>
<dbReference type="InterPro" id="IPR000391">
    <property type="entry name" value="Rng_hydr_dOase-bsu"/>
</dbReference>
<dbReference type="Pfam" id="PF00866">
    <property type="entry name" value="Ring_hydroxyl_B"/>
    <property type="match status" value="1"/>
</dbReference>
<evidence type="ECO:0000313" key="3">
    <source>
        <dbReference type="EMBL" id="RII38814.1"/>
    </source>
</evidence>
<dbReference type="PANTHER" id="PTHR41534">
    <property type="entry name" value="BLR3401 PROTEIN"/>
    <property type="match status" value="1"/>
</dbReference>
<comment type="similarity">
    <text evidence="1">Belongs to the bacterial ring-hydroxylating dioxygenase beta subunit family.</text>
</comment>
<keyword evidence="4" id="KW-1185">Reference proteome</keyword>
<accession>A0A399J0P1</accession>
<comment type="caution">
    <text evidence="3">The sequence shown here is derived from an EMBL/GenBank/DDBJ whole genome shotgun (WGS) entry which is preliminary data.</text>
</comment>
<reference evidence="3 4" key="1">
    <citation type="submission" date="2018-08" db="EMBL/GenBank/DDBJ databases">
        <title>Pseudooceanicola sediminis CY03 in the family Rhodobacteracea.</title>
        <authorList>
            <person name="Zhang Y.-J."/>
        </authorList>
    </citation>
    <scope>NUCLEOTIDE SEQUENCE [LARGE SCALE GENOMIC DNA]</scope>
    <source>
        <strain evidence="3 4">CY03</strain>
    </source>
</reference>
<dbReference type="AlphaFoldDB" id="A0A399J0P1"/>
<dbReference type="InterPro" id="IPR032710">
    <property type="entry name" value="NTF2-like_dom_sf"/>
</dbReference>
<dbReference type="GO" id="GO:0051213">
    <property type="term" value="F:dioxygenase activity"/>
    <property type="evidence" value="ECO:0007669"/>
    <property type="project" value="UniProtKB-KW"/>
</dbReference>
<sequence length="160" mass="17966">MTPETEITLDDAIKFLWSEADILDRNDFDAWLPLWHGGHYIIPIGDEVTDFANNLNIVYDDAQMRKARAARLSGGFSISAAPPARTVRTLSRFVFTEEAPGAVTIRSALHVIEDKFGRQRMFAANVEHKLIATENGIRITQKVVRLLNSDGMLTSISYLF</sequence>
<organism evidence="3 4">
    <name type="scientific">Pseudooceanicola sediminis</name>
    <dbReference type="NCBI Taxonomy" id="2211117"/>
    <lineage>
        <taxon>Bacteria</taxon>
        <taxon>Pseudomonadati</taxon>
        <taxon>Pseudomonadota</taxon>
        <taxon>Alphaproteobacteria</taxon>
        <taxon>Rhodobacterales</taxon>
        <taxon>Paracoccaceae</taxon>
        <taxon>Pseudooceanicola</taxon>
    </lineage>
</organism>
<dbReference type="SUPFAM" id="SSF54427">
    <property type="entry name" value="NTF2-like"/>
    <property type="match status" value="1"/>
</dbReference>
<dbReference type="OrthoDB" id="7446267at2"/>
<protein>
    <submittedName>
        <fullName evidence="3">Aromatic-ring-hydroxylating dioxygenase subunit beta</fullName>
    </submittedName>
</protein>